<dbReference type="Pfam" id="PF04299">
    <property type="entry name" value="FMN_bind_2"/>
    <property type="match status" value="1"/>
</dbReference>
<accession>A0ABX0W316</accession>
<proteinExistence type="predicted"/>
<dbReference type="Proteomes" id="UP000709466">
    <property type="component" value="Unassembled WGS sequence"/>
</dbReference>
<organism evidence="1 2">
    <name type="scientific">Marivivens donghaensis</name>
    <dbReference type="NCBI Taxonomy" id="1699413"/>
    <lineage>
        <taxon>Bacteria</taxon>
        <taxon>Pseudomonadati</taxon>
        <taxon>Pseudomonadota</taxon>
        <taxon>Alphaproteobacteria</taxon>
        <taxon>Rhodobacterales</taxon>
        <taxon>Paracoccaceae</taxon>
        <taxon>Marivivens group</taxon>
        <taxon>Marivivens</taxon>
    </lineage>
</organism>
<dbReference type="InterPro" id="IPR012349">
    <property type="entry name" value="Split_barrel_FMN-bd"/>
</dbReference>
<comment type="caution">
    <text evidence="1">The sequence shown here is derived from an EMBL/GenBank/DDBJ whole genome shotgun (WGS) entry which is preliminary data.</text>
</comment>
<sequence length="202" mass="22847">MSLPKHFEEPRHEAIAELVEAAPLAAIVVQTDEGLIANHIPLLRAPAGHFIGHVALANVMHKLVGDQEVLAIFKRSDAYVSPNYYPSKHEHHKQVPTWNYEVAHVYGRMEFQHDTQSKRAAVGLLTRHHERKVNGDQAWKMADAPADYMEQMLENIVAFRFEPTRVLAKRKLNQNKDLRDREGAAEGLRAAGHDDIAGRMLD</sequence>
<dbReference type="PIRSF" id="PIRSF010372">
    <property type="entry name" value="PaiB"/>
    <property type="match status" value="1"/>
</dbReference>
<name>A0ABX0W316_9RHOB</name>
<dbReference type="SUPFAM" id="SSF50475">
    <property type="entry name" value="FMN-binding split barrel"/>
    <property type="match status" value="1"/>
</dbReference>
<dbReference type="Gene3D" id="2.30.110.10">
    <property type="entry name" value="Electron Transport, Fmn-binding Protein, Chain A"/>
    <property type="match status" value="1"/>
</dbReference>
<evidence type="ECO:0000313" key="2">
    <source>
        <dbReference type="Proteomes" id="UP000709466"/>
    </source>
</evidence>
<dbReference type="PANTHER" id="PTHR35802:SF1">
    <property type="entry name" value="PROTEASE SYNTHASE AND SPORULATION PROTEIN PAI 2"/>
    <property type="match status" value="1"/>
</dbReference>
<dbReference type="EMBL" id="JAATOP010000012">
    <property type="protein sequence ID" value="NIY73644.1"/>
    <property type="molecule type" value="Genomic_DNA"/>
</dbReference>
<dbReference type="RefSeq" id="WP_167639030.1">
    <property type="nucleotide sequence ID" value="NZ_JAATOP010000012.1"/>
</dbReference>
<reference evidence="1 2" key="1">
    <citation type="submission" date="2020-03" db="EMBL/GenBank/DDBJ databases">
        <title>Bacterial isolates of synthetic phycosphere.</title>
        <authorList>
            <person name="Fu H."/>
            <person name="Moran M.A."/>
        </authorList>
    </citation>
    <scope>NUCLEOTIDE SEQUENCE [LARGE SCALE GENOMIC DNA]</scope>
    <source>
        <strain evidence="1 2">HF1</strain>
    </source>
</reference>
<protein>
    <submittedName>
        <fullName evidence="1">FMN-binding negative transcriptional regulator</fullName>
    </submittedName>
</protein>
<evidence type="ECO:0000313" key="1">
    <source>
        <dbReference type="EMBL" id="NIY73644.1"/>
    </source>
</evidence>
<gene>
    <name evidence="1" type="ORF">HCZ30_14515</name>
</gene>
<dbReference type="PANTHER" id="PTHR35802">
    <property type="entry name" value="PROTEASE SYNTHASE AND SPORULATION PROTEIN PAI 2"/>
    <property type="match status" value="1"/>
</dbReference>
<keyword evidence="2" id="KW-1185">Reference proteome</keyword>
<dbReference type="InterPro" id="IPR007396">
    <property type="entry name" value="TR_PAI2-type"/>
</dbReference>